<proteinExistence type="predicted"/>
<feature type="transmembrane region" description="Helical" evidence="2">
    <location>
        <begin position="54"/>
        <end position="77"/>
    </location>
</feature>
<dbReference type="AlphaFoldDB" id="E4XM31"/>
<dbReference type="EMBL" id="FN653074">
    <property type="protein sequence ID" value="CBY11038.1"/>
    <property type="molecule type" value="Genomic_DNA"/>
</dbReference>
<keyword evidence="4" id="KW-1185">Reference proteome</keyword>
<dbReference type="Proteomes" id="UP000001307">
    <property type="component" value="Unassembled WGS sequence"/>
</dbReference>
<accession>E4XM31</accession>
<organism evidence="3">
    <name type="scientific">Oikopleura dioica</name>
    <name type="common">Tunicate</name>
    <dbReference type="NCBI Taxonomy" id="34765"/>
    <lineage>
        <taxon>Eukaryota</taxon>
        <taxon>Metazoa</taxon>
        <taxon>Chordata</taxon>
        <taxon>Tunicata</taxon>
        <taxon>Appendicularia</taxon>
        <taxon>Copelata</taxon>
        <taxon>Oikopleuridae</taxon>
        <taxon>Oikopleura</taxon>
    </lineage>
</organism>
<evidence type="ECO:0000256" key="1">
    <source>
        <dbReference type="SAM" id="MobiDB-lite"/>
    </source>
</evidence>
<reference evidence="3" key="1">
    <citation type="journal article" date="2010" name="Science">
        <title>Plasticity of animal genome architecture unmasked by rapid evolution of a pelagic tunicate.</title>
        <authorList>
            <person name="Denoeud F."/>
            <person name="Henriet S."/>
            <person name="Mungpakdee S."/>
            <person name="Aury J.M."/>
            <person name="Da Silva C."/>
            <person name="Brinkmann H."/>
            <person name="Mikhaleva J."/>
            <person name="Olsen L.C."/>
            <person name="Jubin C."/>
            <person name="Canestro C."/>
            <person name="Bouquet J.M."/>
            <person name="Danks G."/>
            <person name="Poulain J."/>
            <person name="Campsteijn C."/>
            <person name="Adamski M."/>
            <person name="Cross I."/>
            <person name="Yadetie F."/>
            <person name="Muffato M."/>
            <person name="Louis A."/>
            <person name="Butcher S."/>
            <person name="Tsagkogeorga G."/>
            <person name="Konrad A."/>
            <person name="Singh S."/>
            <person name="Jensen M.F."/>
            <person name="Cong E.H."/>
            <person name="Eikeseth-Otteraa H."/>
            <person name="Noel B."/>
            <person name="Anthouard V."/>
            <person name="Porcel B.M."/>
            <person name="Kachouri-Lafond R."/>
            <person name="Nishino A."/>
            <person name="Ugolini M."/>
            <person name="Chourrout P."/>
            <person name="Nishida H."/>
            <person name="Aasland R."/>
            <person name="Huzurbazar S."/>
            <person name="Westhof E."/>
            <person name="Delsuc F."/>
            <person name="Lehrach H."/>
            <person name="Reinhardt R."/>
            <person name="Weissenbach J."/>
            <person name="Roy S.W."/>
            <person name="Artiguenave F."/>
            <person name="Postlethwait J.H."/>
            <person name="Manak J.R."/>
            <person name="Thompson E.M."/>
            <person name="Jaillon O."/>
            <person name="Du Pasquier L."/>
            <person name="Boudinot P."/>
            <person name="Liberles D.A."/>
            <person name="Volff J.N."/>
            <person name="Philippe H."/>
            <person name="Lenhard B."/>
            <person name="Roest Crollius H."/>
            <person name="Wincker P."/>
            <person name="Chourrout D."/>
        </authorList>
    </citation>
    <scope>NUCLEOTIDE SEQUENCE [LARGE SCALE GENOMIC DNA]</scope>
</reference>
<dbReference type="InParanoid" id="E4XM31"/>
<dbReference type="OrthoDB" id="10514542at2759"/>
<keyword evidence="2" id="KW-0472">Membrane</keyword>
<protein>
    <submittedName>
        <fullName evidence="3">Uncharacterized protein</fullName>
    </submittedName>
</protein>
<gene>
    <name evidence="3" type="ORF">GSOID_T00014778001</name>
</gene>
<evidence type="ECO:0000313" key="3">
    <source>
        <dbReference type="EMBL" id="CBY11038.1"/>
    </source>
</evidence>
<evidence type="ECO:0000313" key="4">
    <source>
        <dbReference type="Proteomes" id="UP000001307"/>
    </source>
</evidence>
<name>E4XM31_OIKDI</name>
<evidence type="ECO:0000256" key="2">
    <source>
        <dbReference type="SAM" id="Phobius"/>
    </source>
</evidence>
<feature type="region of interest" description="Disordered" evidence="1">
    <location>
        <begin position="125"/>
        <end position="187"/>
    </location>
</feature>
<keyword evidence="2" id="KW-1133">Transmembrane helix</keyword>
<sequence length="187" mass="20640">MFFKCLLYEAGKCVEYDSYEDINDYFAIEGENDEIETDPDNEEETIDPVDSKGLLIMVIVPVLIIVLLIALYCYCCVRAGGDSVASSSYASDSEVGNGSKASEKPKIGLMDKFKQNVKKNFDVKLDTDSDGAGVPPAPSALGGGYSPKKKSRGLRSFFNRTPRLPKKDYKPLSAEEEDVNQFNSYQT</sequence>
<keyword evidence="2" id="KW-0812">Transmembrane</keyword>